<sequence>MTALAVIAKAPVPGRVKTRLCPPCTPVEAAALAEAAIADTLAAVRATGADRRVLILDGDPGAWVGDGIEVIPQRGAGLDERLAGAFEDIGEPTFLVGMDTPQVTPELLAAGLQALESHPAAIGRAHDGGYWAIGLRRPDRRALEGVPMSRDDTAAAQVERLVELGLAPLELPALEDVDDIDSARSVARGAADTAFGRAFAAWERHGVRGMNAPPARVYAHGLERPHPAYRLRLDSGAVRPVPFERWLGAVSPADLEVLERAAGPVLDVGCGPGRHVRALAERGVLALGVDASSAAVRLARSRGTSVFEGSVFDEIPGAGEWRSALLLDGNLGIGGRPEPLLRRVGALLRDGGTILAEVDAPGGFTGRQRARLEGPNLVSRWFAWATVGADGVEQIVADAGMRLRERFCHGGRWFVEVAA</sequence>
<dbReference type="SUPFAM" id="SSF53335">
    <property type="entry name" value="S-adenosyl-L-methionine-dependent methyltransferases"/>
    <property type="match status" value="1"/>
</dbReference>
<dbReference type="AlphaFoldDB" id="A0A6J4R2V6"/>
<dbReference type="InterPro" id="IPR029063">
    <property type="entry name" value="SAM-dependent_MTases_sf"/>
</dbReference>
<dbReference type="Pfam" id="PF09837">
    <property type="entry name" value="DUF2064"/>
    <property type="match status" value="1"/>
</dbReference>
<dbReference type="Pfam" id="PF13649">
    <property type="entry name" value="Methyltransf_25"/>
    <property type="match status" value="1"/>
</dbReference>
<evidence type="ECO:0000259" key="1">
    <source>
        <dbReference type="Pfam" id="PF13649"/>
    </source>
</evidence>
<dbReference type="SUPFAM" id="SSF53448">
    <property type="entry name" value="Nucleotide-diphospho-sugar transferases"/>
    <property type="match status" value="1"/>
</dbReference>
<protein>
    <submittedName>
        <fullName evidence="2">Uncharacterized nucleoside diphosphate sugar transferase SCO3743</fullName>
    </submittedName>
</protein>
<accession>A0A6J4R2V6</accession>
<dbReference type="InterPro" id="IPR018641">
    <property type="entry name" value="Trfase_1_rSAM/seldom-assoc"/>
</dbReference>
<proteinExistence type="predicted"/>
<gene>
    <name evidence="2" type="ORF">AVDCRST_MAG38-267</name>
</gene>
<keyword evidence="2" id="KW-0808">Transferase</keyword>
<dbReference type="EMBL" id="CADCVJ010000016">
    <property type="protein sequence ID" value="CAA9462547.1"/>
    <property type="molecule type" value="Genomic_DNA"/>
</dbReference>
<dbReference type="PANTHER" id="PTHR36529:SF1">
    <property type="entry name" value="GLYCOSYLTRANSFERASE"/>
    <property type="match status" value="1"/>
</dbReference>
<dbReference type="InterPro" id="IPR029044">
    <property type="entry name" value="Nucleotide-diphossugar_trans"/>
</dbReference>
<reference evidence="2" key="1">
    <citation type="submission" date="2020-02" db="EMBL/GenBank/DDBJ databases">
        <authorList>
            <person name="Meier V. D."/>
        </authorList>
    </citation>
    <scope>NUCLEOTIDE SEQUENCE</scope>
    <source>
        <strain evidence="2">AVDCRST_MAG38</strain>
    </source>
</reference>
<dbReference type="Gene3D" id="3.40.50.150">
    <property type="entry name" value="Vaccinia Virus protein VP39"/>
    <property type="match status" value="1"/>
</dbReference>
<dbReference type="GO" id="GO:0016740">
    <property type="term" value="F:transferase activity"/>
    <property type="evidence" value="ECO:0007669"/>
    <property type="project" value="UniProtKB-KW"/>
</dbReference>
<dbReference type="PANTHER" id="PTHR36529">
    <property type="entry name" value="SLL1095 PROTEIN"/>
    <property type="match status" value="1"/>
</dbReference>
<evidence type="ECO:0000313" key="2">
    <source>
        <dbReference type="EMBL" id="CAA9462547.1"/>
    </source>
</evidence>
<dbReference type="InterPro" id="IPR041698">
    <property type="entry name" value="Methyltransf_25"/>
</dbReference>
<name>A0A6J4R2V6_9ACTN</name>
<dbReference type="Gene3D" id="3.90.550.10">
    <property type="entry name" value="Spore Coat Polysaccharide Biosynthesis Protein SpsA, Chain A"/>
    <property type="match status" value="1"/>
</dbReference>
<organism evidence="2">
    <name type="scientific">uncultured Solirubrobacteraceae bacterium</name>
    <dbReference type="NCBI Taxonomy" id="1162706"/>
    <lineage>
        <taxon>Bacteria</taxon>
        <taxon>Bacillati</taxon>
        <taxon>Actinomycetota</taxon>
        <taxon>Thermoleophilia</taxon>
        <taxon>Solirubrobacterales</taxon>
        <taxon>Solirubrobacteraceae</taxon>
        <taxon>environmental samples</taxon>
    </lineage>
</organism>
<dbReference type="CDD" id="cd02440">
    <property type="entry name" value="AdoMet_MTases"/>
    <property type="match status" value="1"/>
</dbReference>
<feature type="domain" description="Methyltransferase" evidence="1">
    <location>
        <begin position="265"/>
        <end position="352"/>
    </location>
</feature>